<feature type="transmembrane region" description="Helical" evidence="10">
    <location>
        <begin position="233"/>
        <end position="253"/>
    </location>
</feature>
<dbReference type="PANTHER" id="PTHR43029">
    <property type="entry name" value="AMMONIUM TRANSPORTER MEP2"/>
    <property type="match status" value="1"/>
</dbReference>
<proteinExistence type="inferred from homology"/>
<dbReference type="PROSITE" id="PS01219">
    <property type="entry name" value="AMMONIUM_TRANSP"/>
    <property type="match status" value="1"/>
</dbReference>
<keyword evidence="7 10" id="KW-0472">Membrane</keyword>
<dbReference type="FunFam" id="1.10.3430.10:FF:000007">
    <property type="entry name" value="Ammonium transporter"/>
    <property type="match status" value="1"/>
</dbReference>
<evidence type="ECO:0000256" key="3">
    <source>
        <dbReference type="ARBA" id="ARBA00022448"/>
    </source>
</evidence>
<dbReference type="InterPro" id="IPR001905">
    <property type="entry name" value="Ammonium_transpt"/>
</dbReference>
<keyword evidence="14" id="KW-1185">Reference proteome</keyword>
<dbReference type="RefSeq" id="WP_207906830.1">
    <property type="nucleotide sequence ID" value="NZ_SMCS01000004.1"/>
</dbReference>
<keyword evidence="5 10" id="KW-0812">Transmembrane</keyword>
<dbReference type="InterPro" id="IPR018047">
    <property type="entry name" value="Ammonium_transpt_CS"/>
</dbReference>
<feature type="transmembrane region" description="Helical" evidence="10">
    <location>
        <begin position="71"/>
        <end position="91"/>
    </location>
</feature>
<comment type="caution">
    <text evidence="13">The sequence shown here is derived from an EMBL/GenBank/DDBJ whole genome shotgun (WGS) entry which is preliminary data.</text>
</comment>
<dbReference type="InterPro" id="IPR029020">
    <property type="entry name" value="Ammonium/urea_transptr"/>
</dbReference>
<dbReference type="EMBL" id="SMCS01000004">
    <property type="protein sequence ID" value="TCV94050.1"/>
    <property type="molecule type" value="Genomic_DNA"/>
</dbReference>
<keyword evidence="3 10" id="KW-0813">Transport</keyword>
<evidence type="ECO:0000256" key="7">
    <source>
        <dbReference type="ARBA" id="ARBA00023136"/>
    </source>
</evidence>
<evidence type="ECO:0000256" key="4">
    <source>
        <dbReference type="ARBA" id="ARBA00022475"/>
    </source>
</evidence>
<gene>
    <name evidence="13" type="ORF">EC912_104247</name>
</gene>
<evidence type="ECO:0000256" key="1">
    <source>
        <dbReference type="ARBA" id="ARBA00004651"/>
    </source>
</evidence>
<evidence type="ECO:0000256" key="9">
    <source>
        <dbReference type="ARBA" id="ARBA00050025"/>
    </source>
</evidence>
<feature type="transmembrane region" description="Helical" evidence="10">
    <location>
        <begin position="163"/>
        <end position="184"/>
    </location>
</feature>
<dbReference type="GO" id="GO:0005886">
    <property type="term" value="C:plasma membrane"/>
    <property type="evidence" value="ECO:0007669"/>
    <property type="project" value="UniProtKB-SubCell"/>
</dbReference>
<feature type="signal peptide" evidence="11">
    <location>
        <begin position="1"/>
        <end position="25"/>
    </location>
</feature>
<feature type="transmembrane region" description="Helical" evidence="10">
    <location>
        <begin position="296"/>
        <end position="315"/>
    </location>
</feature>
<evidence type="ECO:0000256" key="11">
    <source>
        <dbReference type="SAM" id="SignalP"/>
    </source>
</evidence>
<feature type="transmembrane region" description="Helical" evidence="10">
    <location>
        <begin position="37"/>
        <end position="59"/>
    </location>
</feature>
<feature type="transmembrane region" description="Helical" evidence="10">
    <location>
        <begin position="204"/>
        <end position="221"/>
    </location>
</feature>
<reference evidence="13 14" key="1">
    <citation type="submission" date="2019-03" db="EMBL/GenBank/DDBJ databases">
        <title>Above-ground endophytic microbial communities from plants in different locations in the United States.</title>
        <authorList>
            <person name="Frank C."/>
        </authorList>
    </citation>
    <scope>NUCLEOTIDE SEQUENCE [LARGE SCALE GENOMIC DNA]</scope>
    <source>
        <strain evidence="13 14">LP_13_YM</strain>
    </source>
</reference>
<evidence type="ECO:0000259" key="12">
    <source>
        <dbReference type="Pfam" id="PF00909"/>
    </source>
</evidence>
<keyword evidence="6 10" id="KW-1133">Transmembrane helix</keyword>
<accession>A0A4R3YNX2</accession>
<dbReference type="GO" id="GO:0008519">
    <property type="term" value="F:ammonium channel activity"/>
    <property type="evidence" value="ECO:0007669"/>
    <property type="project" value="InterPro"/>
</dbReference>
<protein>
    <recommendedName>
        <fullName evidence="9 10">Ammonium transporter</fullName>
    </recommendedName>
</protein>
<dbReference type="Gene3D" id="1.10.3430.10">
    <property type="entry name" value="Ammonium transporter AmtB like domains"/>
    <property type="match status" value="1"/>
</dbReference>
<keyword evidence="4" id="KW-1003">Cell membrane</keyword>
<sequence>MRSEFRRMLRAPAAALTCLPLTAFAQTATPKLDSGDTAWMLTSTMLVLLMTIPGLALFYGGMVRAKNLLSVLMQCFAITALVTVLWIVYGYSVAFDTTGMVEGSTNIHSFVGGFSHAMLAGLTPNSLYNTVPEAVFVMFQMTFAIITPALIVGAIAERMKFSALLVFTALWFTIVYLPIAHMVWGGKGSFLGDLGVLDFAGGTVVHINAGIAGLVGCLVIGKRRGYPTTPMPPHNLGYTLVGASMLWLGWFGFNAGSAVAANGSAGMAMLVTQIATAAAAIGWTAVEWLTHRRPSVLGIASGAVAGLVAITPAAGTAGPGGALVLGLVSGIVSFFCATRLKRYFGYDDSLDVFGVHAIAGIVGALLTGPLASATLGGFGNVTDLGLQLWIQFKGVAFTIVWSAVLSYAIFKGIALTMGLRVDEEQEQVGLDIALHEERGYNLS</sequence>
<feature type="transmembrane region" description="Helical" evidence="10">
    <location>
        <begin position="265"/>
        <end position="289"/>
    </location>
</feature>
<evidence type="ECO:0000256" key="6">
    <source>
        <dbReference type="ARBA" id="ARBA00022989"/>
    </source>
</evidence>
<dbReference type="InterPro" id="IPR024041">
    <property type="entry name" value="NH4_transpt_AmtB-like_dom"/>
</dbReference>
<keyword evidence="11" id="KW-0732">Signal</keyword>
<comment type="similarity">
    <text evidence="2 10">Belongs to the ammonia transporter channel (TC 1.A.11.2) family.</text>
</comment>
<evidence type="ECO:0000256" key="2">
    <source>
        <dbReference type="ARBA" id="ARBA00005887"/>
    </source>
</evidence>
<dbReference type="AlphaFoldDB" id="A0A4R3YNX2"/>
<dbReference type="NCBIfam" id="TIGR00836">
    <property type="entry name" value="amt"/>
    <property type="match status" value="1"/>
</dbReference>
<comment type="subcellular location">
    <subcellularLocation>
        <location evidence="1 10">Cell membrane</location>
        <topology evidence="1 10">Multi-pass membrane protein</topology>
    </subcellularLocation>
</comment>
<dbReference type="PANTHER" id="PTHR43029:SF10">
    <property type="entry name" value="AMMONIUM TRANSPORTER MEP2"/>
    <property type="match status" value="1"/>
</dbReference>
<dbReference type="PRINTS" id="PR00342">
    <property type="entry name" value="RHESUSRHD"/>
</dbReference>
<dbReference type="SUPFAM" id="SSF111352">
    <property type="entry name" value="Ammonium transporter"/>
    <property type="match status" value="1"/>
</dbReference>
<dbReference type="Pfam" id="PF00909">
    <property type="entry name" value="Ammonium_transp"/>
    <property type="match status" value="1"/>
</dbReference>
<evidence type="ECO:0000256" key="8">
    <source>
        <dbReference type="ARBA" id="ARBA00023177"/>
    </source>
</evidence>
<evidence type="ECO:0000313" key="13">
    <source>
        <dbReference type="EMBL" id="TCV94050.1"/>
    </source>
</evidence>
<feature type="transmembrane region" description="Helical" evidence="10">
    <location>
        <begin position="352"/>
        <end position="376"/>
    </location>
</feature>
<keyword evidence="8 10" id="KW-0924">Ammonia transport</keyword>
<feature type="transmembrane region" description="Helical" evidence="10">
    <location>
        <begin position="321"/>
        <end position="340"/>
    </location>
</feature>
<feature type="transmembrane region" description="Helical" evidence="10">
    <location>
        <begin position="134"/>
        <end position="156"/>
    </location>
</feature>
<organism evidence="13 14">
    <name type="scientific">Luteibacter rhizovicinus</name>
    <dbReference type="NCBI Taxonomy" id="242606"/>
    <lineage>
        <taxon>Bacteria</taxon>
        <taxon>Pseudomonadati</taxon>
        <taxon>Pseudomonadota</taxon>
        <taxon>Gammaproteobacteria</taxon>
        <taxon>Lysobacterales</taxon>
        <taxon>Rhodanobacteraceae</taxon>
        <taxon>Luteibacter</taxon>
    </lineage>
</organism>
<feature type="domain" description="Ammonium transporter AmtB-like" evidence="12">
    <location>
        <begin position="38"/>
        <end position="440"/>
    </location>
</feature>
<evidence type="ECO:0000256" key="10">
    <source>
        <dbReference type="RuleBase" id="RU362002"/>
    </source>
</evidence>
<feature type="transmembrane region" description="Helical" evidence="10">
    <location>
        <begin position="388"/>
        <end position="410"/>
    </location>
</feature>
<dbReference type="InterPro" id="IPR002229">
    <property type="entry name" value="RhesusRHD"/>
</dbReference>
<evidence type="ECO:0000256" key="5">
    <source>
        <dbReference type="ARBA" id="ARBA00022692"/>
    </source>
</evidence>
<name>A0A4R3YNX2_9GAMM</name>
<evidence type="ECO:0000313" key="14">
    <source>
        <dbReference type="Proteomes" id="UP000295645"/>
    </source>
</evidence>
<feature type="chain" id="PRO_5020458864" description="Ammonium transporter" evidence="11">
    <location>
        <begin position="26"/>
        <end position="443"/>
    </location>
</feature>
<dbReference type="Proteomes" id="UP000295645">
    <property type="component" value="Unassembled WGS sequence"/>
</dbReference>